<evidence type="ECO:0000313" key="3">
    <source>
        <dbReference type="Proteomes" id="UP000006431"/>
    </source>
</evidence>
<proteinExistence type="predicted"/>
<protein>
    <recommendedName>
        <fullName evidence="1">Flagellar Assembly Protein A N-terminal region domain-containing protein</fullName>
    </recommendedName>
</protein>
<dbReference type="Pfam" id="PF20250">
    <property type="entry name" value="FapA_N"/>
    <property type="match status" value="1"/>
</dbReference>
<sequence length="617" mass="70398">MQKPVDVVTNNVARELLRIAAQNSIPISRIYIEINGVETFYKDANANLVEIQNHELSKYASEASLRDNTIEFEQQYDITVKPYYKGYPFEKMIAKIEFEENDSLAYFVIKKGSILNYYDDLYDEFLDYIDEQKLRSNIMLYLFDADYEDTIRQFVDVIKQIKSITFKEDKRILVAQGVNSIESINSEVFMTIEENNDIGAEDSEGRVDYSNRGFLLSCVEGEELFEFIKPQQGKHGRTCRGKIIEVETVNLDAKPTFTVEGGIEVQDSYENIKYLSNKSGYLVKKGNQYDVSNSIDVDEISFKTTGTINSDLNSEISINVIKDDPLEDAVEEGMRVKVQKLSVKGSIGPNTEIEARDVLIDGQTHDESFIKCVNANISLHRGKIIARKVEVETLEGGEIIADIAIIKNAVRGKIKAKTIQIETLGSHVTMEASEYIQIQKVRGEENKFILDPSVDSGFNANKADDKAYFKKIEEELKELLETFKATTLKLKNNLEPCEKIKAAIIKSKNAGEEISAALIKNFKMCKIMKVHYKKQKENVEYKKEQYNKLKQKLVSRGPDIFDAKITLSESLRGYNHITYRLSNPQREIELNTNESMNKKVFKLEEDEDGILKIVNLS</sequence>
<dbReference type="STRING" id="929558.SMGD1_1455"/>
<reference evidence="2 3" key="1">
    <citation type="journal article" date="2012" name="Proc. Natl. Acad. Sci. U.S.A.">
        <title>Genome and physiology of a model Epsilonproteobacterium responsible for sulfide detoxification in marine oxygen depletion zones.</title>
        <authorList>
            <person name="Grote J."/>
            <person name="Schott T."/>
            <person name="Bruckner C.G."/>
            <person name="Glockner F.O."/>
            <person name="Jost G."/>
            <person name="Teeling H."/>
            <person name="Labrenz M."/>
            <person name="Jurgens K."/>
        </authorList>
    </citation>
    <scope>NUCLEOTIDE SEQUENCE [LARGE SCALE GENOMIC DNA]</scope>
    <source>
        <strain evidence="2 3">GD1</strain>
    </source>
</reference>
<name>B6BHI2_SULGG</name>
<dbReference type="eggNOG" id="COG1315">
    <property type="taxonomic scope" value="Bacteria"/>
</dbReference>
<organism evidence="2 3">
    <name type="scientific">Sulfurimonas gotlandica (strain DSM 19862 / JCM 16533 / GD1)</name>
    <dbReference type="NCBI Taxonomy" id="929558"/>
    <lineage>
        <taxon>Bacteria</taxon>
        <taxon>Pseudomonadati</taxon>
        <taxon>Campylobacterota</taxon>
        <taxon>Epsilonproteobacteria</taxon>
        <taxon>Campylobacterales</taxon>
        <taxon>Sulfurimonadaceae</taxon>
        <taxon>Sulfurimonas</taxon>
    </lineage>
</organism>
<accession>B6BHI2</accession>
<evidence type="ECO:0000313" key="2">
    <source>
        <dbReference type="EMBL" id="EHP29979.1"/>
    </source>
</evidence>
<dbReference type="EMBL" id="AFRZ01000001">
    <property type="protein sequence ID" value="EHP29979.1"/>
    <property type="molecule type" value="Genomic_DNA"/>
</dbReference>
<dbReference type="Proteomes" id="UP000006431">
    <property type="component" value="Unassembled WGS sequence"/>
</dbReference>
<comment type="caution">
    <text evidence="2">The sequence shown here is derived from an EMBL/GenBank/DDBJ whole genome shotgun (WGS) entry which is preliminary data.</text>
</comment>
<dbReference type="AlphaFoldDB" id="B6BHI2"/>
<dbReference type="HOGENOM" id="CLU_028868_0_0_7"/>
<accession>H1FT60</accession>
<keyword evidence="3" id="KW-1185">Reference proteome</keyword>
<dbReference type="OrthoDB" id="5353360at2"/>
<feature type="domain" description="Flagellar Assembly Protein A N-terminal region" evidence="1">
    <location>
        <begin position="158"/>
        <end position="286"/>
    </location>
</feature>
<evidence type="ECO:0000259" key="1">
    <source>
        <dbReference type="Pfam" id="PF20250"/>
    </source>
</evidence>
<dbReference type="RefSeq" id="WP_008336718.1">
    <property type="nucleotide sequence ID" value="NZ_AFRZ01000001.1"/>
</dbReference>
<dbReference type="InterPro" id="IPR046866">
    <property type="entry name" value="FapA_N"/>
</dbReference>
<gene>
    <name evidence="2" type="ORF">SMGD1_1455</name>
</gene>
<dbReference type="PATRIC" id="fig|929558.5.peg.1446"/>